<proteinExistence type="predicted"/>
<dbReference type="PANTHER" id="PTHR35882:SF2">
    <property type="entry name" value="PELA"/>
    <property type="match status" value="1"/>
</dbReference>
<protein>
    <submittedName>
        <fullName evidence="3">Sugar hydrolase</fullName>
    </submittedName>
</protein>
<gene>
    <name evidence="3" type="ORF">HA336_00690</name>
</gene>
<evidence type="ECO:0000259" key="2">
    <source>
        <dbReference type="Pfam" id="PF03537"/>
    </source>
</evidence>
<comment type="caution">
    <text evidence="3">The sequence shown here is derived from an EMBL/GenBank/DDBJ whole genome shotgun (WGS) entry which is preliminary data.</text>
</comment>
<dbReference type="Proteomes" id="UP000619545">
    <property type="component" value="Unassembled WGS sequence"/>
</dbReference>
<dbReference type="InterPro" id="IPR013785">
    <property type="entry name" value="Aldolase_TIM"/>
</dbReference>
<accession>A0A832TGC3</accession>
<name>A0A832TGC3_9EURY</name>
<dbReference type="GO" id="GO:0016787">
    <property type="term" value="F:hydrolase activity"/>
    <property type="evidence" value="ECO:0007669"/>
    <property type="project" value="UniProtKB-KW"/>
</dbReference>
<evidence type="ECO:0000256" key="1">
    <source>
        <dbReference type="SAM" id="MobiDB-lite"/>
    </source>
</evidence>
<feature type="domain" description="Glycoside-hydrolase family GH114 TIM-barrel" evidence="2">
    <location>
        <begin position="61"/>
        <end position="257"/>
    </location>
</feature>
<dbReference type="Pfam" id="PF03537">
    <property type="entry name" value="Glyco_hydro_114"/>
    <property type="match status" value="1"/>
</dbReference>
<dbReference type="SUPFAM" id="SSF51445">
    <property type="entry name" value="(Trans)glycosidases"/>
    <property type="match status" value="1"/>
</dbReference>
<organism evidence="3 4">
    <name type="scientific">Methanopyrus kandleri</name>
    <dbReference type="NCBI Taxonomy" id="2320"/>
    <lineage>
        <taxon>Archaea</taxon>
        <taxon>Methanobacteriati</taxon>
        <taxon>Methanobacteriota</taxon>
        <taxon>Methanomada group</taxon>
        <taxon>Methanopyri</taxon>
        <taxon>Methanopyrales</taxon>
        <taxon>Methanopyraceae</taxon>
        <taxon>Methanopyrus</taxon>
    </lineage>
</organism>
<keyword evidence="3" id="KW-0378">Hydrolase</keyword>
<dbReference type="EMBL" id="DUJS01000001">
    <property type="protein sequence ID" value="HII69733.1"/>
    <property type="molecule type" value="Genomic_DNA"/>
</dbReference>
<dbReference type="Gene3D" id="3.20.20.70">
    <property type="entry name" value="Aldolase class I"/>
    <property type="match status" value="1"/>
</dbReference>
<dbReference type="InterPro" id="IPR004352">
    <property type="entry name" value="GH114_TIM-barrel"/>
</dbReference>
<dbReference type="AlphaFoldDB" id="A0A832TGC3"/>
<feature type="region of interest" description="Disordered" evidence="1">
    <location>
        <begin position="301"/>
        <end position="332"/>
    </location>
</feature>
<reference evidence="3" key="1">
    <citation type="journal article" date="2020" name="bioRxiv">
        <title>A rank-normalized archaeal taxonomy based on genome phylogeny resolves widespread incomplete and uneven classifications.</title>
        <authorList>
            <person name="Rinke C."/>
            <person name="Chuvochina M."/>
            <person name="Mussig A.J."/>
            <person name="Chaumeil P.-A."/>
            <person name="Waite D.W."/>
            <person name="Whitman W.B."/>
            <person name="Parks D.H."/>
            <person name="Hugenholtz P."/>
        </authorList>
    </citation>
    <scope>NUCLEOTIDE SEQUENCE</scope>
    <source>
        <strain evidence="3">UBA8853</strain>
    </source>
</reference>
<feature type="compositionally biased region" description="Basic and acidic residues" evidence="1">
    <location>
        <begin position="311"/>
        <end position="330"/>
    </location>
</feature>
<dbReference type="PANTHER" id="PTHR35882">
    <property type="entry name" value="PELA"/>
    <property type="match status" value="1"/>
</dbReference>
<evidence type="ECO:0000313" key="3">
    <source>
        <dbReference type="EMBL" id="HII69733.1"/>
    </source>
</evidence>
<dbReference type="InterPro" id="IPR017853">
    <property type="entry name" value="GH"/>
</dbReference>
<evidence type="ECO:0000313" key="4">
    <source>
        <dbReference type="Proteomes" id="UP000619545"/>
    </source>
</evidence>
<sequence length="358" mass="41245">MANGGWEGYRVLETILLATVAWTVQDHDQPFATYWQDVKFWEILERHPRTLVVDPYCGPDDRPWTKDEIRTLREHGVKPVAYLSLATVGKHQTDLYSLAEEKGLLGPRDPYWEGDRAVRFWERTWLDALRTKFEELRDLGYEGVFIDVVDPWTLDWYVKWFRRETGENLEKLRELTYDALEELIQAALHLGLEVYVNVGGAIFDPKLAELKERYGFKVVVEDVITDDEGNLVPDDVFRDYLRALAHLGSGVYVIEYDLTMTPEVNERLEELFAETKVEAVYVTSLDHDRLGIDIVPIKAPVNPSDTSGSSGEEKASYTRENEEDLERIPVEELVEEGPKKLPVIPIVPPVRRRCLSHG</sequence>